<dbReference type="PANTHER" id="PTHR12147:SF26">
    <property type="entry name" value="PEPTIDASE M28 DOMAIN-CONTAINING PROTEIN"/>
    <property type="match status" value="1"/>
</dbReference>
<dbReference type="SUPFAM" id="SSF53187">
    <property type="entry name" value="Zn-dependent exopeptidases"/>
    <property type="match status" value="1"/>
</dbReference>
<gene>
    <name evidence="2" type="ORF">HXX08_05965</name>
    <name evidence="3" type="ORF">OZ401_000540</name>
</gene>
<dbReference type="InterPro" id="IPR007484">
    <property type="entry name" value="Peptidase_M28"/>
</dbReference>
<name>A0A8T7LTP4_9CHLR</name>
<reference evidence="2 4" key="1">
    <citation type="submission" date="2020-06" db="EMBL/GenBank/DDBJ databases">
        <title>Anoxygenic phototrophic Chloroflexota member uses a Type I reaction center.</title>
        <authorList>
            <person name="Tsuji J.M."/>
            <person name="Shaw N.A."/>
            <person name="Nagashima S."/>
            <person name="Venkiteswaran J."/>
            <person name="Schiff S.L."/>
            <person name="Hanada S."/>
            <person name="Tank M."/>
            <person name="Neufeld J.D."/>
        </authorList>
    </citation>
    <scope>NUCLEOTIDE SEQUENCE [LARGE SCALE GENOMIC DNA]</scope>
    <source>
        <strain evidence="2">L227-S17</strain>
    </source>
</reference>
<dbReference type="EMBL" id="JACATZ010000001">
    <property type="protein sequence ID" value="NWJ45408.1"/>
    <property type="molecule type" value="Genomic_DNA"/>
</dbReference>
<dbReference type="EMBL" id="CP128399">
    <property type="protein sequence ID" value="WJW67280.1"/>
    <property type="molecule type" value="Genomic_DNA"/>
</dbReference>
<dbReference type="Proteomes" id="UP001431572">
    <property type="component" value="Chromosome 1"/>
</dbReference>
<evidence type="ECO:0000259" key="1">
    <source>
        <dbReference type="Pfam" id="PF04389"/>
    </source>
</evidence>
<feature type="domain" description="Peptidase M28" evidence="1">
    <location>
        <begin position="102"/>
        <end position="309"/>
    </location>
</feature>
<dbReference type="GO" id="GO:0008235">
    <property type="term" value="F:metalloexopeptidase activity"/>
    <property type="evidence" value="ECO:0007669"/>
    <property type="project" value="InterPro"/>
</dbReference>
<evidence type="ECO:0000313" key="2">
    <source>
        <dbReference type="EMBL" id="NWJ45408.1"/>
    </source>
</evidence>
<sequence>MKKYTLILVVYLSLQWLCYLPVTSVAAPITNATLQDLISQVSPERLVAEVQAVSRFSRCVSDTGHDLAITYIKNRLQQLGLTVEIQPFSGYVDGLRETRLQNIIVHKPGANPAQRHLITAHLDSSPTRLFPPTCNELAYGANDNGSGIAALIEIGRLLKNAQFKDDIDLVFFDGEEFGYLGSHYYVSQYLQNQSTQRPIASVINLDMIGYPRDGTTNQTLYAISVPGSSYALANEGSNLVKSYLPTLKYQVYTIGDLFPLARDPNQYSDQRSFWETQVGSAIFFNEDARDIISGDPRYHSPGDKLYQSDGSLRLDASLMAEVTRAALLISGYKATPLSQRFFPTLAQPFEDNWSRADRPLLTGTATGRSWLWGPAPNHSISEAYAEATGGSRQVAYFDKARMELTKGTSGVVTNGLLVVEMTSGRQQMGDSSFIPREPSRVAVAGDPNDTPGLNDTAPTYASFKEIVARGKVAPDSGAVAATLDVKGRESYNYALSPLARNVFYVPETGHNIPDVFFNWFQTQGRIYDSSADTYTDGGVFDWVSAIGFPISEAYWVRAKVGGLEQDVLVQLFERRTLTYTPGNPSGFNVEMGNVGLHYYKWRYS</sequence>
<dbReference type="AlphaFoldDB" id="A0A8T7LTP4"/>
<reference evidence="3" key="2">
    <citation type="journal article" date="2024" name="Nature">
        <title>Anoxygenic phototroph of the Chloroflexota uses a type I reaction centre.</title>
        <authorList>
            <person name="Tsuji J.M."/>
            <person name="Shaw N.A."/>
            <person name="Nagashima S."/>
            <person name="Venkiteswaran J.J."/>
            <person name="Schiff S.L."/>
            <person name="Watanabe T."/>
            <person name="Fukui M."/>
            <person name="Hanada S."/>
            <person name="Tank M."/>
            <person name="Neufeld J.D."/>
        </authorList>
    </citation>
    <scope>NUCLEOTIDE SEQUENCE</scope>
    <source>
        <strain evidence="3">L227-S17</strain>
    </source>
</reference>
<evidence type="ECO:0000313" key="5">
    <source>
        <dbReference type="Proteomes" id="UP001431572"/>
    </source>
</evidence>
<keyword evidence="5" id="KW-1185">Reference proteome</keyword>
<dbReference type="GO" id="GO:0006508">
    <property type="term" value="P:proteolysis"/>
    <property type="evidence" value="ECO:0007669"/>
    <property type="project" value="InterPro"/>
</dbReference>
<dbReference type="Proteomes" id="UP000521676">
    <property type="component" value="Unassembled WGS sequence"/>
</dbReference>
<dbReference type="RefSeq" id="WP_341469179.1">
    <property type="nucleotide sequence ID" value="NZ_CP128399.1"/>
</dbReference>
<dbReference type="Gene3D" id="3.40.630.10">
    <property type="entry name" value="Zn peptidases"/>
    <property type="match status" value="1"/>
</dbReference>
<dbReference type="PANTHER" id="PTHR12147">
    <property type="entry name" value="METALLOPEPTIDASE M28 FAMILY MEMBER"/>
    <property type="match status" value="1"/>
</dbReference>
<proteinExistence type="predicted"/>
<accession>A0A8T7LTP4</accession>
<organism evidence="2 4">
    <name type="scientific">Candidatus Chlorohelix allophototropha</name>
    <dbReference type="NCBI Taxonomy" id="3003348"/>
    <lineage>
        <taxon>Bacteria</taxon>
        <taxon>Bacillati</taxon>
        <taxon>Chloroflexota</taxon>
        <taxon>Chloroflexia</taxon>
        <taxon>Candidatus Chloroheliales</taxon>
        <taxon>Candidatus Chloroheliaceae</taxon>
        <taxon>Candidatus Chlorohelix</taxon>
    </lineage>
</organism>
<evidence type="ECO:0000313" key="3">
    <source>
        <dbReference type="EMBL" id="WJW67280.1"/>
    </source>
</evidence>
<evidence type="ECO:0000313" key="4">
    <source>
        <dbReference type="Proteomes" id="UP000521676"/>
    </source>
</evidence>
<dbReference type="InterPro" id="IPR045175">
    <property type="entry name" value="M28_fam"/>
</dbReference>
<dbReference type="Pfam" id="PF04389">
    <property type="entry name" value="Peptidase_M28"/>
    <property type="match status" value="1"/>
</dbReference>
<protein>
    <submittedName>
        <fullName evidence="3">M28 family metallopeptidase</fullName>
    </submittedName>
    <submittedName>
        <fullName evidence="2">Zn-dependent exopeptidase M28</fullName>
    </submittedName>
</protein>